<dbReference type="PROSITE" id="PS51450">
    <property type="entry name" value="LRR"/>
    <property type="match status" value="2"/>
</dbReference>
<dbReference type="Proteomes" id="UP001642409">
    <property type="component" value="Unassembled WGS sequence"/>
</dbReference>
<dbReference type="PROSITE" id="PS50022">
    <property type="entry name" value="FA58C_3"/>
    <property type="match status" value="1"/>
</dbReference>
<dbReference type="InterPro" id="IPR000421">
    <property type="entry name" value="FA58C"/>
</dbReference>
<proteinExistence type="predicted"/>
<dbReference type="EMBL" id="CAXDID020000006">
    <property type="protein sequence ID" value="CAL5975878.1"/>
    <property type="molecule type" value="Genomic_DNA"/>
</dbReference>
<evidence type="ECO:0000313" key="3">
    <source>
        <dbReference type="EMBL" id="CAL5975878.1"/>
    </source>
</evidence>
<gene>
    <name evidence="2" type="ORF">HINF_LOCUS15740</name>
    <name evidence="3" type="ORF">HINF_LOCUS3552</name>
</gene>
<evidence type="ECO:0000259" key="1">
    <source>
        <dbReference type="PROSITE" id="PS50022"/>
    </source>
</evidence>
<protein>
    <submittedName>
        <fullName evidence="2">F5/8 type C domain-containing protein</fullName>
    </submittedName>
    <submittedName>
        <fullName evidence="3">F5/8_type C domain-containing protein</fullName>
    </submittedName>
</protein>
<dbReference type="SUPFAM" id="SSF49785">
    <property type="entry name" value="Galactose-binding domain-like"/>
    <property type="match status" value="1"/>
</dbReference>
<reference evidence="3 4" key="2">
    <citation type="submission" date="2024-07" db="EMBL/GenBank/DDBJ databases">
        <authorList>
            <person name="Akdeniz Z."/>
        </authorList>
    </citation>
    <scope>NUCLEOTIDE SEQUENCE [LARGE SCALE GENOMIC DNA]</scope>
</reference>
<reference evidence="2" key="1">
    <citation type="submission" date="2023-06" db="EMBL/GenBank/DDBJ databases">
        <authorList>
            <person name="Kurt Z."/>
        </authorList>
    </citation>
    <scope>NUCLEOTIDE SEQUENCE</scope>
</reference>
<dbReference type="Gene3D" id="3.80.10.10">
    <property type="entry name" value="Ribonuclease Inhibitor"/>
    <property type="match status" value="1"/>
</dbReference>
<accession>A0AA86NZG1</accession>
<evidence type="ECO:0000313" key="2">
    <source>
        <dbReference type="EMBL" id="CAI9928095.1"/>
    </source>
</evidence>
<dbReference type="InterPro" id="IPR001611">
    <property type="entry name" value="Leu-rich_rpt"/>
</dbReference>
<dbReference type="Gene3D" id="2.60.120.260">
    <property type="entry name" value="Galactose-binding domain-like"/>
    <property type="match status" value="1"/>
</dbReference>
<keyword evidence="4" id="KW-1185">Reference proteome</keyword>
<comment type="caution">
    <text evidence="2">The sequence shown here is derived from an EMBL/GenBank/DDBJ whole genome shotgun (WGS) entry which is preliminary data.</text>
</comment>
<sequence length="370" mass="42940">MAEQVTDVNNSPNLFLLSKELGYVTRTVSDCYRNNEQVFGACQTYLDGCENKWTPLSPNKIAGQYIEFDFHKQILVGKIITMGHPQKPSTTQCWLTKYKIEYFKDGEWCQGGEFEGNTDGYTKVFRRTCLITDKLRIFPIEFFGTISSKVDVAVSEDLTQVHNIPDVIEDNKQAITESYNRKMIEIYEKCVLIYKVSVSLWNVSQNVKCKLMTLPFEDDNKKYFQITTEDNIYQIFCNNKEAVMDQLKLVDPELKITIEECRSIFVIDGNHELMELGFFEQFKLAKLLLQYCNKINFIQNPGVLSFEAIQCDLKNFEGIQNWKQLKELNLSENNLENIQFLKELSNLQCLILFQNKISNIDILGEEIIKG</sequence>
<dbReference type="SUPFAM" id="SSF52058">
    <property type="entry name" value="L domain-like"/>
    <property type="match status" value="1"/>
</dbReference>
<feature type="domain" description="F5/8 type C" evidence="1">
    <location>
        <begin position="9"/>
        <end position="155"/>
    </location>
</feature>
<name>A0AA86NZG1_9EUKA</name>
<organism evidence="2">
    <name type="scientific">Hexamita inflata</name>
    <dbReference type="NCBI Taxonomy" id="28002"/>
    <lineage>
        <taxon>Eukaryota</taxon>
        <taxon>Metamonada</taxon>
        <taxon>Diplomonadida</taxon>
        <taxon>Hexamitidae</taxon>
        <taxon>Hexamitinae</taxon>
        <taxon>Hexamita</taxon>
    </lineage>
</organism>
<dbReference type="EMBL" id="CATOUU010000386">
    <property type="protein sequence ID" value="CAI9928095.1"/>
    <property type="molecule type" value="Genomic_DNA"/>
</dbReference>
<dbReference type="AlphaFoldDB" id="A0AA86NZG1"/>
<dbReference type="InterPro" id="IPR032675">
    <property type="entry name" value="LRR_dom_sf"/>
</dbReference>
<dbReference type="InterPro" id="IPR008979">
    <property type="entry name" value="Galactose-bd-like_sf"/>
</dbReference>
<evidence type="ECO:0000313" key="4">
    <source>
        <dbReference type="Proteomes" id="UP001642409"/>
    </source>
</evidence>